<comment type="caution">
    <text evidence="2">The sequence shown here is derived from an EMBL/GenBank/DDBJ whole genome shotgun (WGS) entry which is preliminary data.</text>
</comment>
<dbReference type="InterPro" id="IPR019282">
    <property type="entry name" value="Glycoamylase-like_cons_dom"/>
</dbReference>
<evidence type="ECO:0000313" key="3">
    <source>
        <dbReference type="Proteomes" id="UP000996601"/>
    </source>
</evidence>
<dbReference type="PIRSF" id="PIRSF028431">
    <property type="entry name" value="UCP028431"/>
    <property type="match status" value="1"/>
</dbReference>
<organism evidence="2 3">
    <name type="scientific">Shinella lacus</name>
    <dbReference type="NCBI Taxonomy" id="2654216"/>
    <lineage>
        <taxon>Bacteria</taxon>
        <taxon>Pseudomonadati</taxon>
        <taxon>Pseudomonadota</taxon>
        <taxon>Alphaproteobacteria</taxon>
        <taxon>Hyphomicrobiales</taxon>
        <taxon>Rhizobiaceae</taxon>
        <taxon>Shinella</taxon>
    </lineage>
</organism>
<protein>
    <recommendedName>
        <fullName evidence="1">Glycoamylase-like domain-containing protein</fullName>
    </recommendedName>
</protein>
<dbReference type="RefSeq" id="WP_256115226.1">
    <property type="nucleotide sequence ID" value="NZ_WHSB02000001.1"/>
</dbReference>
<name>A0ABT1R1R8_9HYPH</name>
<gene>
    <name evidence="2" type="ORF">GB927_003680</name>
</gene>
<dbReference type="Pfam" id="PF10091">
    <property type="entry name" value="Glycoamylase"/>
    <property type="match status" value="1"/>
</dbReference>
<dbReference type="Proteomes" id="UP000996601">
    <property type="component" value="Unassembled WGS sequence"/>
</dbReference>
<proteinExistence type="predicted"/>
<evidence type="ECO:0000259" key="1">
    <source>
        <dbReference type="Pfam" id="PF10091"/>
    </source>
</evidence>
<feature type="domain" description="Glycoamylase-like" evidence="1">
    <location>
        <begin position="181"/>
        <end position="412"/>
    </location>
</feature>
<evidence type="ECO:0000313" key="2">
    <source>
        <dbReference type="EMBL" id="MCQ4629122.1"/>
    </source>
</evidence>
<dbReference type="Gene3D" id="1.50.10.140">
    <property type="match status" value="1"/>
</dbReference>
<sequence length="429" mass="48433">MDGVRLLSDEALVTRLQRAAFSYLIDYADEDTGLVADTSRPGSPCSIAVVGFALSCYPVAVRNGWMSRAEAAARTLKVLRFFSLSTQSEAPDATGYKGFYYHFLDMRTGKRVWQCELSLVDSALLMAGILVAGGYFDGGNTEESEIRDHADALYRRVDWHWAQNGTAGLSQGWKPECGFLHYGWEGYNEALILYVLGFGSPTFPLTSECYETWSLTYQWENLMDRNVLYSGPLFTHLFSHAWIDFRGIRDTFMREKNSDYFENTKRTIAIHRDYGERNPYEFAGYCRDFWGVTAGDGPSVPALRQSGRDRRFYGYMSRGVPYGPDDGTISPWAMLATLPFAPAAALAGTRHLLETYPQVCREDRFSSGFNPTLRCGPEGWLSEGWYGLDQGLLAMTIENHRTGLIWEIMRRCTYVRDGLARAGFKGGWL</sequence>
<dbReference type="EMBL" id="WHSB02000001">
    <property type="protein sequence ID" value="MCQ4629122.1"/>
    <property type="molecule type" value="Genomic_DNA"/>
</dbReference>
<reference evidence="2" key="1">
    <citation type="submission" date="2021-07" db="EMBL/GenBank/DDBJ databases">
        <title>Shinella sp. nov., a novel member of the genus Shinella from water.</title>
        <authorList>
            <person name="Deng Y."/>
        </authorList>
    </citation>
    <scope>NUCLEOTIDE SEQUENCE</scope>
    <source>
        <strain evidence="2">CPCC 100929</strain>
    </source>
</reference>
<accession>A0ABT1R1R8</accession>
<keyword evidence="3" id="KW-1185">Reference proteome</keyword>
<dbReference type="InterPro" id="IPR016883">
    <property type="entry name" value="UCP028431"/>
</dbReference>